<proteinExistence type="predicted"/>
<dbReference type="OrthoDB" id="9008605at2"/>
<evidence type="ECO:0000313" key="1">
    <source>
        <dbReference type="EMBL" id="PMS23946.1"/>
    </source>
</evidence>
<keyword evidence="2" id="KW-1185">Reference proteome</keyword>
<protein>
    <submittedName>
        <fullName evidence="1">Uncharacterized protein</fullName>
    </submittedName>
</protein>
<sequence length="84" mass="9133">MSANSSPQLPAATASDIRGIVGPLEDEVIARIVEVGATSAEVLDAYTRYRSDQLQEKKLEYELHGKAARVFDILQAEESDDEPG</sequence>
<reference evidence="1 2" key="1">
    <citation type="submission" date="2018-01" db="EMBL/GenBank/DDBJ databases">
        <title>Whole genome analyses suggest that Burkholderia sensu lato contains two further novel genera in the rhizoxinica-symbiotica group Mycetohabitans gen. nov., and Trinickia gen. nov.: implications for the evolution of diazotrophy and nodulation in the Burkholderiaceae.</title>
        <authorList>
            <person name="Estrada-de los Santos P."/>
            <person name="Palmer M."/>
            <person name="Chavez-Ramirez B."/>
            <person name="Beukes C."/>
            <person name="Steenkamp E.T."/>
            <person name="Hirsch A.M."/>
            <person name="Manyaka P."/>
            <person name="Maluk M."/>
            <person name="Lafos M."/>
            <person name="Crook M."/>
            <person name="Gross E."/>
            <person name="Simon M.F."/>
            <person name="Bueno dos Reis Junior F."/>
            <person name="Poole P.S."/>
            <person name="Venter S.N."/>
            <person name="James E.K."/>
        </authorList>
    </citation>
    <scope>NUCLEOTIDE SEQUENCE [LARGE SCALE GENOMIC DNA]</scope>
    <source>
        <strain evidence="1 2">GIMN1.004</strain>
    </source>
</reference>
<dbReference type="RefSeq" id="WP_102643654.1">
    <property type="nucleotide sequence ID" value="NZ_PNYA01000001.1"/>
</dbReference>
<accession>A0A2N7W3G1</accession>
<evidence type="ECO:0000313" key="2">
    <source>
        <dbReference type="Proteomes" id="UP000235616"/>
    </source>
</evidence>
<dbReference type="EMBL" id="PNYA01000001">
    <property type="protein sequence ID" value="PMS23946.1"/>
    <property type="molecule type" value="Genomic_DNA"/>
</dbReference>
<organism evidence="1 2">
    <name type="scientific">Trinickia dabaoshanensis</name>
    <dbReference type="NCBI Taxonomy" id="564714"/>
    <lineage>
        <taxon>Bacteria</taxon>
        <taxon>Pseudomonadati</taxon>
        <taxon>Pseudomonadota</taxon>
        <taxon>Betaproteobacteria</taxon>
        <taxon>Burkholderiales</taxon>
        <taxon>Burkholderiaceae</taxon>
        <taxon>Trinickia</taxon>
    </lineage>
</organism>
<comment type="caution">
    <text evidence="1">The sequence shown here is derived from an EMBL/GenBank/DDBJ whole genome shotgun (WGS) entry which is preliminary data.</text>
</comment>
<dbReference type="AlphaFoldDB" id="A0A2N7W3G1"/>
<gene>
    <name evidence="1" type="ORF">C0Z18_00035</name>
</gene>
<dbReference type="Proteomes" id="UP000235616">
    <property type="component" value="Unassembled WGS sequence"/>
</dbReference>
<name>A0A2N7W3G1_9BURK</name>